<dbReference type="Gene3D" id="3.30.710.10">
    <property type="entry name" value="Potassium Channel Kv1.1, Chain A"/>
    <property type="match status" value="1"/>
</dbReference>
<feature type="compositionally biased region" description="Basic and acidic residues" evidence="1">
    <location>
        <begin position="276"/>
        <end position="291"/>
    </location>
</feature>
<gene>
    <name evidence="3" type="ORF">VTL71DRAFT_1172</name>
</gene>
<evidence type="ECO:0000313" key="3">
    <source>
        <dbReference type="EMBL" id="KAL2076229.1"/>
    </source>
</evidence>
<feature type="domain" description="BTB" evidence="2">
    <location>
        <begin position="55"/>
        <end position="119"/>
    </location>
</feature>
<reference evidence="3 4" key="1">
    <citation type="journal article" date="2024" name="Commun. Biol.">
        <title>Comparative genomic analysis of thermophilic fungi reveals convergent evolutionary adaptations and gene losses.</title>
        <authorList>
            <person name="Steindorff A.S."/>
            <person name="Aguilar-Pontes M.V."/>
            <person name="Robinson A.J."/>
            <person name="Andreopoulos B."/>
            <person name="LaButti K."/>
            <person name="Kuo A."/>
            <person name="Mondo S."/>
            <person name="Riley R."/>
            <person name="Otillar R."/>
            <person name="Haridas S."/>
            <person name="Lipzen A."/>
            <person name="Grimwood J."/>
            <person name="Schmutz J."/>
            <person name="Clum A."/>
            <person name="Reid I.D."/>
            <person name="Moisan M.C."/>
            <person name="Butler G."/>
            <person name="Nguyen T.T.M."/>
            <person name="Dewar K."/>
            <person name="Conant G."/>
            <person name="Drula E."/>
            <person name="Henrissat B."/>
            <person name="Hansel C."/>
            <person name="Singer S."/>
            <person name="Hutchinson M.I."/>
            <person name="de Vries R.P."/>
            <person name="Natvig D.O."/>
            <person name="Powell A.J."/>
            <person name="Tsang A."/>
            <person name="Grigoriev I.V."/>
        </authorList>
    </citation>
    <scope>NUCLEOTIDE SEQUENCE [LARGE SCALE GENOMIC DNA]</scope>
    <source>
        <strain evidence="3 4">CBS 494.80</strain>
    </source>
</reference>
<dbReference type="InterPro" id="IPR011333">
    <property type="entry name" value="SKP1/BTB/POZ_sf"/>
</dbReference>
<evidence type="ECO:0000256" key="1">
    <source>
        <dbReference type="SAM" id="MobiDB-lite"/>
    </source>
</evidence>
<evidence type="ECO:0000259" key="2">
    <source>
        <dbReference type="Pfam" id="PF00651"/>
    </source>
</evidence>
<dbReference type="EMBL" id="JAZHXI010000001">
    <property type="protein sequence ID" value="KAL2076229.1"/>
    <property type="molecule type" value="Genomic_DNA"/>
</dbReference>
<dbReference type="Pfam" id="PF00651">
    <property type="entry name" value="BTB"/>
    <property type="match status" value="1"/>
</dbReference>
<organism evidence="3 4">
    <name type="scientific">Oculimacula yallundae</name>
    <dbReference type="NCBI Taxonomy" id="86028"/>
    <lineage>
        <taxon>Eukaryota</taxon>
        <taxon>Fungi</taxon>
        <taxon>Dikarya</taxon>
        <taxon>Ascomycota</taxon>
        <taxon>Pezizomycotina</taxon>
        <taxon>Leotiomycetes</taxon>
        <taxon>Helotiales</taxon>
        <taxon>Ploettnerulaceae</taxon>
        <taxon>Oculimacula</taxon>
    </lineage>
</organism>
<feature type="region of interest" description="Disordered" evidence="1">
    <location>
        <begin position="264"/>
        <end position="291"/>
    </location>
</feature>
<keyword evidence="4" id="KW-1185">Reference proteome</keyword>
<evidence type="ECO:0000313" key="4">
    <source>
        <dbReference type="Proteomes" id="UP001595075"/>
    </source>
</evidence>
<dbReference type="InterPro" id="IPR000210">
    <property type="entry name" value="BTB/POZ_dom"/>
</dbReference>
<dbReference type="Proteomes" id="UP001595075">
    <property type="component" value="Unassembled WGS sequence"/>
</dbReference>
<proteinExistence type="predicted"/>
<accession>A0ABR4D2B3</accession>
<name>A0ABR4D2B3_9HELO</name>
<sequence>MRINLIIRLKDLRTLLSWKVSGSRRLNKSQHPYDRMVSKTTSNALSSESFDDEEAQQTVEIYVGNDKDSKSFNVNKLFLCRASKLFQQKASANAEATKYTIHHITYCTPVTFELLVQWIGNPLPPIGYNPDLLPQEPWLSNAATTWFLGKALECSDDFDKFALSQFIQCCSFMTFGPWKMIELGPSHGSLRRFSDHWIAWNSSLICVEPNEYSGLRAAAKTSLPPERDPRLYDIEHWYSECGKYLRPKCLHDPILRLEKIEEAKRPKPVPPSTWGRSRESRRNLRHNQDIV</sequence>
<protein>
    <recommendedName>
        <fullName evidence="2">BTB domain-containing protein</fullName>
    </recommendedName>
</protein>
<dbReference type="CDD" id="cd18186">
    <property type="entry name" value="BTB_POZ_ZBTB_KLHL-like"/>
    <property type="match status" value="1"/>
</dbReference>
<comment type="caution">
    <text evidence="3">The sequence shown here is derived from an EMBL/GenBank/DDBJ whole genome shotgun (WGS) entry which is preliminary data.</text>
</comment>